<dbReference type="InterPro" id="IPR057626">
    <property type="entry name" value="S-S_Temptin"/>
</dbReference>
<evidence type="ECO:0000256" key="2">
    <source>
        <dbReference type="SAM" id="SignalP"/>
    </source>
</evidence>
<comment type="caution">
    <text evidence="4">The sequence shown here is derived from an EMBL/GenBank/DDBJ whole genome shotgun (WGS) entry which is preliminary data.</text>
</comment>
<evidence type="ECO:0000313" key="5">
    <source>
        <dbReference type="Proteomes" id="UP000198211"/>
    </source>
</evidence>
<dbReference type="EMBL" id="NBNE01001580">
    <property type="protein sequence ID" value="OWZ13434.1"/>
    <property type="molecule type" value="Genomic_DNA"/>
</dbReference>
<name>A0A225W7R2_9STRA</name>
<feature type="domain" description="Temptin Cys/Cys disulfide" evidence="3">
    <location>
        <begin position="19"/>
        <end position="109"/>
    </location>
</feature>
<accession>A0A225W7R2</accession>
<feature type="region of interest" description="Disordered" evidence="1">
    <location>
        <begin position="140"/>
        <end position="174"/>
    </location>
</feature>
<reference evidence="5" key="1">
    <citation type="submission" date="2017-03" db="EMBL/GenBank/DDBJ databases">
        <title>Phytopthora megakarya and P. palmivora, two closely related causual agents of cacao black pod achieved similar genome size and gene model numbers by different mechanisms.</title>
        <authorList>
            <person name="Ali S."/>
            <person name="Shao J."/>
            <person name="Larry D.J."/>
            <person name="Kronmiller B."/>
            <person name="Shen D."/>
            <person name="Strem M.D."/>
            <person name="Melnick R.L."/>
            <person name="Guiltinan M.J."/>
            <person name="Tyler B.M."/>
            <person name="Meinhardt L.W."/>
            <person name="Bailey B.A."/>
        </authorList>
    </citation>
    <scope>NUCLEOTIDE SEQUENCE [LARGE SCALE GENOMIC DNA]</scope>
    <source>
        <strain evidence="5">zdho120</strain>
    </source>
</reference>
<sequence>MQFTIGLCVLSLTFVQIDGRPSFVARIPNGSGVTGVAALGHVNPSGGGATNAFGRAFQAAGYQWTKALCQSDSDNDGATNGEELGDPCCTWTGFDGASPSSSSPSHPGVPNRFTTTQLASMTCAGEADLAVVASSGATSLSSPASDSQSSSGSFDNVEIPDTPRFSPRPKLERKAPIPVASSANQLKTIVVVYLFSIAVALANVAM</sequence>
<feature type="signal peptide" evidence="2">
    <location>
        <begin position="1"/>
        <end position="19"/>
    </location>
</feature>
<dbReference type="STRING" id="4795.A0A225W7R2"/>
<feature type="chain" id="PRO_5012940259" description="Temptin Cys/Cys disulfide domain-containing protein" evidence="2">
    <location>
        <begin position="20"/>
        <end position="206"/>
    </location>
</feature>
<dbReference type="PANTHER" id="PTHR34737">
    <property type="entry name" value="EF-HAND DOMAIN-CONTAINING PROTEIN"/>
    <property type="match status" value="1"/>
</dbReference>
<dbReference type="Proteomes" id="UP000198211">
    <property type="component" value="Unassembled WGS sequence"/>
</dbReference>
<keyword evidence="5" id="KW-1185">Reference proteome</keyword>
<evidence type="ECO:0000313" key="4">
    <source>
        <dbReference type="EMBL" id="OWZ13434.1"/>
    </source>
</evidence>
<proteinExistence type="predicted"/>
<evidence type="ECO:0000259" key="3">
    <source>
        <dbReference type="Pfam" id="PF24784"/>
    </source>
</evidence>
<dbReference type="OrthoDB" id="129121at2759"/>
<dbReference type="Pfam" id="PF24784">
    <property type="entry name" value="Temptin_C"/>
    <property type="match status" value="1"/>
</dbReference>
<dbReference type="AlphaFoldDB" id="A0A225W7R2"/>
<gene>
    <name evidence="4" type="ORF">PHMEG_00013238</name>
</gene>
<feature type="compositionally biased region" description="Low complexity" evidence="1">
    <location>
        <begin position="140"/>
        <end position="153"/>
    </location>
</feature>
<protein>
    <recommendedName>
        <fullName evidence="3">Temptin Cys/Cys disulfide domain-containing protein</fullName>
    </recommendedName>
</protein>
<organism evidence="4 5">
    <name type="scientific">Phytophthora megakarya</name>
    <dbReference type="NCBI Taxonomy" id="4795"/>
    <lineage>
        <taxon>Eukaryota</taxon>
        <taxon>Sar</taxon>
        <taxon>Stramenopiles</taxon>
        <taxon>Oomycota</taxon>
        <taxon>Peronosporomycetes</taxon>
        <taxon>Peronosporales</taxon>
        <taxon>Peronosporaceae</taxon>
        <taxon>Phytophthora</taxon>
    </lineage>
</organism>
<dbReference type="PANTHER" id="PTHR34737:SF2">
    <property type="entry name" value="EF-HAND DOMAIN-CONTAINING PROTEIN"/>
    <property type="match status" value="1"/>
</dbReference>
<dbReference type="InterPro" id="IPR055313">
    <property type="entry name" value="Temptin-like"/>
</dbReference>
<evidence type="ECO:0000256" key="1">
    <source>
        <dbReference type="SAM" id="MobiDB-lite"/>
    </source>
</evidence>
<keyword evidence="2" id="KW-0732">Signal</keyword>